<comment type="caution">
    <text evidence="2">Lacks conserved residue(s) required for the propagation of feature annotation.</text>
</comment>
<proteinExistence type="inferred from homology"/>
<dbReference type="Pfam" id="PF05636">
    <property type="entry name" value="HIGH_NTase1"/>
    <property type="match status" value="1"/>
</dbReference>
<evidence type="ECO:0000256" key="2">
    <source>
        <dbReference type="HAMAP-Rule" id="MF_01539"/>
    </source>
</evidence>
<dbReference type="Proteomes" id="UP000716906">
    <property type="component" value="Unassembled WGS sequence"/>
</dbReference>
<dbReference type="HAMAP" id="MF_01539">
    <property type="entry name" value="TmcAL"/>
    <property type="match status" value="1"/>
</dbReference>
<dbReference type="EC" id="6.3.4.-" evidence="2"/>
<dbReference type="PANTHER" id="PTHR37825">
    <property type="entry name" value="TRNA(MET) CYTIDINE ACETATE LIGASE"/>
    <property type="match status" value="1"/>
</dbReference>
<dbReference type="EMBL" id="JACLYY010000001">
    <property type="protein sequence ID" value="MBM6736505.1"/>
    <property type="molecule type" value="Genomic_DNA"/>
</dbReference>
<accession>A0ABS2E4E9</accession>
<feature type="binding site" evidence="2">
    <location>
        <position position="164"/>
    </location>
    <ligand>
        <name>ATP</name>
        <dbReference type="ChEBI" id="CHEBI:30616"/>
    </ligand>
</feature>
<dbReference type="InterPro" id="IPR014729">
    <property type="entry name" value="Rossmann-like_a/b/a_fold"/>
</dbReference>
<reference evidence="3 4" key="1">
    <citation type="journal article" date="2021" name="Sci. Rep.">
        <title>The distribution of antibiotic resistance genes in chicken gut microbiota commensals.</title>
        <authorList>
            <person name="Juricova H."/>
            <person name="Matiasovicova J."/>
            <person name="Kubasova T."/>
            <person name="Cejkova D."/>
            <person name="Rychlik I."/>
        </authorList>
    </citation>
    <scope>NUCLEOTIDE SEQUENCE [LARGE SCALE GENOMIC DNA]</scope>
    <source>
        <strain evidence="3 4">An773</strain>
    </source>
</reference>
<keyword evidence="2" id="KW-0694">RNA-binding</keyword>
<comment type="caution">
    <text evidence="3">The sequence shown here is derived from an EMBL/GenBank/DDBJ whole genome shotgun (WGS) entry which is preliminary data.</text>
</comment>
<evidence type="ECO:0000256" key="1">
    <source>
        <dbReference type="ARBA" id="ARBA00022694"/>
    </source>
</evidence>
<evidence type="ECO:0000313" key="4">
    <source>
        <dbReference type="Proteomes" id="UP000716906"/>
    </source>
</evidence>
<comment type="similarity">
    <text evidence="2">Belongs to the TmcAL family.</text>
</comment>
<keyword evidence="2" id="KW-0820">tRNA-binding</keyword>
<name>A0ABS2E4E9_9FIRM</name>
<dbReference type="NCBIfam" id="NF010191">
    <property type="entry name" value="PRK13670.1"/>
    <property type="match status" value="1"/>
</dbReference>
<feature type="binding site" evidence="2">
    <location>
        <position position="102"/>
    </location>
    <ligand>
        <name>ATP</name>
        <dbReference type="ChEBI" id="CHEBI:30616"/>
    </ligand>
</feature>
<comment type="subcellular location">
    <subcellularLocation>
        <location evidence="2">Cytoplasm</location>
    </subcellularLocation>
</comment>
<dbReference type="InterPro" id="IPR008513">
    <property type="entry name" value="tRNA(Met)_cyd_acetate_ligase"/>
</dbReference>
<keyword evidence="2" id="KW-0436">Ligase</keyword>
<keyword evidence="2" id="KW-0067">ATP-binding</keyword>
<keyword evidence="1 2" id="KW-0819">tRNA processing</keyword>
<evidence type="ECO:0000313" key="3">
    <source>
        <dbReference type="EMBL" id="MBM6736505.1"/>
    </source>
</evidence>
<comment type="catalytic activity">
    <reaction evidence="2">
        <text>cytidine(34) in elongator tRNA(Met) + acetate + ATP = N(4)-acetylcytidine(34) in elongator tRNA(Met) + AMP + diphosphate</text>
        <dbReference type="Rhea" id="RHEA:58144"/>
        <dbReference type="Rhea" id="RHEA-COMP:10693"/>
        <dbReference type="Rhea" id="RHEA-COMP:10694"/>
        <dbReference type="ChEBI" id="CHEBI:30089"/>
        <dbReference type="ChEBI" id="CHEBI:30616"/>
        <dbReference type="ChEBI" id="CHEBI:33019"/>
        <dbReference type="ChEBI" id="CHEBI:74900"/>
        <dbReference type="ChEBI" id="CHEBI:82748"/>
        <dbReference type="ChEBI" id="CHEBI:456215"/>
    </reaction>
</comment>
<keyword evidence="4" id="KW-1185">Reference proteome</keyword>
<feature type="binding site" evidence="2">
    <location>
        <position position="189"/>
    </location>
    <ligand>
        <name>ATP</name>
        <dbReference type="ChEBI" id="CHEBI:30616"/>
    </ligand>
</feature>
<protein>
    <recommendedName>
        <fullName evidence="2">tRNA(Met) cytidine acetate ligase</fullName>
        <ecNumber evidence="2">6.3.4.-</ecNumber>
    </recommendedName>
</protein>
<dbReference type="SUPFAM" id="SSF52374">
    <property type="entry name" value="Nucleotidylyl transferase"/>
    <property type="match status" value="1"/>
</dbReference>
<dbReference type="PANTHER" id="PTHR37825:SF1">
    <property type="entry name" value="TRNA(MET) CYTIDINE ACETATE LIGASE"/>
    <property type="match status" value="1"/>
</dbReference>
<dbReference type="Gene3D" id="3.40.50.620">
    <property type="entry name" value="HUPs"/>
    <property type="match status" value="1"/>
</dbReference>
<keyword evidence="2" id="KW-0963">Cytoplasm</keyword>
<organism evidence="3 4">
    <name type="scientific">Faecalicatena fissicatena</name>
    <dbReference type="NCBI Taxonomy" id="290055"/>
    <lineage>
        <taxon>Bacteria</taxon>
        <taxon>Bacillati</taxon>
        <taxon>Bacillota</taxon>
        <taxon>Clostridia</taxon>
        <taxon>Lachnospirales</taxon>
        <taxon>Lachnospiraceae</taxon>
        <taxon>Faecalicatena</taxon>
    </lineage>
</organism>
<gene>
    <name evidence="2" type="primary">tmcAL</name>
    <name evidence="3" type="ORF">H7U36_00075</name>
</gene>
<sequence length="426" mass="46875">MKIVGLITEYNPFHNGHLYHMQEAVRATKADAVIAVMSGDFVQRGAPALLPKHLRARMALEAGVSAVIELPLWCACGSAEYFAAGAISLLDRLGCVDTVCFGSECGDIRLLEKAARVTALEPEPYKSLLKEGLRRGLSFPGARQQALSSFLGDEEAGCVLEEPNNILGVEYIKAILCRRSPLQFCTIRRRESGYHDQELSGRYSSATAIRRLLLEKEGCSSAASGLSLPEGQMPPSSAQILQETYRARYPVWADDLSLLLKYRLLQETKESLTRYADVSRELANRIMGSRNDFLSFDQFCSLLKTKEMTYSRISRALLHILLGITGEDMDRFKGEGGCGYARLLGFRKDASSLLGAIKKSSSIPLVTKLPRTGSRAGTGQSAKAWSGLAGDMLRADILAADLYESVVTEKFHRAFVSEYRQQVVIV</sequence>
<comment type="function">
    <text evidence="2">Catalyzes the formation of N(4)-acetylcytidine (ac(4)C) at the wobble position of elongator tRNA(Met), using acetate and ATP as substrates. First activates an acetate ion to form acetyladenylate (Ac-AMP) and then transfers the acetyl group to tRNA to form ac(4)C34.</text>
</comment>
<feature type="binding site" evidence="2">
    <location>
        <begin position="7"/>
        <end position="20"/>
    </location>
    <ligand>
        <name>ATP</name>
        <dbReference type="ChEBI" id="CHEBI:30616"/>
    </ligand>
</feature>
<dbReference type="RefSeq" id="WP_033124609.1">
    <property type="nucleotide sequence ID" value="NZ_JACLYY010000001.1"/>
</dbReference>
<keyword evidence="2" id="KW-0547">Nucleotide-binding</keyword>